<dbReference type="RefSeq" id="XP_056479793.1">
    <property type="nucleotide sequence ID" value="XM_056612569.1"/>
</dbReference>
<name>A0A9W9KMW0_9EURO</name>
<comment type="caution">
    <text evidence="2">The sequence shown here is derived from an EMBL/GenBank/DDBJ whole genome shotgun (WGS) entry which is preliminary data.</text>
</comment>
<gene>
    <name evidence="2" type="ORF">N7532_000065</name>
</gene>
<reference evidence="2" key="1">
    <citation type="submission" date="2022-11" db="EMBL/GenBank/DDBJ databases">
        <authorList>
            <person name="Petersen C."/>
        </authorList>
    </citation>
    <scope>NUCLEOTIDE SEQUENCE</scope>
    <source>
        <strain evidence="2">IBT 30761</strain>
    </source>
</reference>
<sequence length="175" mass="19026">MAKKSSHFLSAPALTSTPAEGFLSENNYEPKVNIDNIRDSGDSGDSAVEQKLLLRLQKVLFSQMIQESPREDEEERGSSNYLSHAFTSCTIGDYQDLTSMGFSGFKNPLVSVDSILHNLQPITAFRKSGDDPGHTYGIERSENPKSIGGAPSESDVHPNFATSLAAALLAPLHRE</sequence>
<keyword evidence="3" id="KW-1185">Reference proteome</keyword>
<proteinExistence type="predicted"/>
<dbReference type="AlphaFoldDB" id="A0A9W9KMW0"/>
<evidence type="ECO:0000256" key="1">
    <source>
        <dbReference type="SAM" id="MobiDB-lite"/>
    </source>
</evidence>
<feature type="compositionally biased region" description="Basic and acidic residues" evidence="1">
    <location>
        <begin position="127"/>
        <end position="143"/>
    </location>
</feature>
<dbReference type="Proteomes" id="UP001149074">
    <property type="component" value="Unassembled WGS sequence"/>
</dbReference>
<reference evidence="2" key="2">
    <citation type="journal article" date="2023" name="IMA Fungus">
        <title>Comparative genomic study of the Penicillium genus elucidates a diverse pangenome and 15 lateral gene transfer events.</title>
        <authorList>
            <person name="Petersen C."/>
            <person name="Sorensen T."/>
            <person name="Nielsen M.R."/>
            <person name="Sondergaard T.E."/>
            <person name="Sorensen J.L."/>
            <person name="Fitzpatrick D.A."/>
            <person name="Frisvad J.C."/>
            <person name="Nielsen K.L."/>
        </authorList>
    </citation>
    <scope>NUCLEOTIDE SEQUENCE</scope>
    <source>
        <strain evidence="2">IBT 30761</strain>
    </source>
</reference>
<evidence type="ECO:0000313" key="2">
    <source>
        <dbReference type="EMBL" id="KAJ5112020.1"/>
    </source>
</evidence>
<organism evidence="2 3">
    <name type="scientific">Penicillium argentinense</name>
    <dbReference type="NCBI Taxonomy" id="1131581"/>
    <lineage>
        <taxon>Eukaryota</taxon>
        <taxon>Fungi</taxon>
        <taxon>Dikarya</taxon>
        <taxon>Ascomycota</taxon>
        <taxon>Pezizomycotina</taxon>
        <taxon>Eurotiomycetes</taxon>
        <taxon>Eurotiomycetidae</taxon>
        <taxon>Eurotiales</taxon>
        <taxon>Aspergillaceae</taxon>
        <taxon>Penicillium</taxon>
    </lineage>
</organism>
<dbReference type="EMBL" id="JAPQKI010000001">
    <property type="protein sequence ID" value="KAJ5112020.1"/>
    <property type="molecule type" value="Genomic_DNA"/>
</dbReference>
<evidence type="ECO:0000313" key="3">
    <source>
        <dbReference type="Proteomes" id="UP001149074"/>
    </source>
</evidence>
<protein>
    <submittedName>
        <fullName evidence="2">Uncharacterized protein</fullName>
    </submittedName>
</protein>
<dbReference type="GeneID" id="81351548"/>
<feature type="region of interest" description="Disordered" evidence="1">
    <location>
        <begin position="126"/>
        <end position="157"/>
    </location>
</feature>
<accession>A0A9W9KMW0</accession>